<dbReference type="CDD" id="cd19923">
    <property type="entry name" value="REC_CheY_CheY3"/>
    <property type="match status" value="1"/>
</dbReference>
<sequence length="125" mass="14026">MNLNMKVLIVDDFSTMRRIMKNLLRQIGFTNIQEADDGTTALQLLKTDPVDLVISDWKMPKMSGLDLLKAIRGDNQLKAIPVLMVTAEAKKENIVEAVQAGVNNYIVKPFTAETLKEKLEKVLNP</sequence>
<keyword evidence="1 2" id="KW-0597">Phosphoprotein</keyword>
<dbReference type="Proteomes" id="UP000741360">
    <property type="component" value="Unassembled WGS sequence"/>
</dbReference>
<dbReference type="Gene3D" id="3.40.50.2300">
    <property type="match status" value="1"/>
</dbReference>
<gene>
    <name evidence="4" type="ORF">HYY65_11105</name>
</gene>
<evidence type="ECO:0000256" key="2">
    <source>
        <dbReference type="PROSITE-ProRule" id="PRU00169"/>
    </source>
</evidence>
<feature type="modified residue" description="4-aspartylphosphate" evidence="2">
    <location>
        <position position="56"/>
    </location>
</feature>
<dbReference type="AlphaFoldDB" id="A0A932M1J3"/>
<evidence type="ECO:0000256" key="1">
    <source>
        <dbReference type="ARBA" id="ARBA00022553"/>
    </source>
</evidence>
<organism evidence="4 5">
    <name type="scientific">Tectimicrobiota bacterium</name>
    <dbReference type="NCBI Taxonomy" id="2528274"/>
    <lineage>
        <taxon>Bacteria</taxon>
        <taxon>Pseudomonadati</taxon>
        <taxon>Nitrospinota/Tectimicrobiota group</taxon>
        <taxon>Candidatus Tectimicrobiota</taxon>
    </lineage>
</organism>
<dbReference type="GO" id="GO:0000160">
    <property type="term" value="P:phosphorelay signal transduction system"/>
    <property type="evidence" value="ECO:0007669"/>
    <property type="project" value="InterPro"/>
</dbReference>
<dbReference type="PANTHER" id="PTHR44591:SF3">
    <property type="entry name" value="RESPONSE REGULATORY DOMAIN-CONTAINING PROTEIN"/>
    <property type="match status" value="1"/>
</dbReference>
<feature type="domain" description="Response regulatory" evidence="3">
    <location>
        <begin position="6"/>
        <end position="123"/>
    </location>
</feature>
<protein>
    <submittedName>
        <fullName evidence="4">Chemotaxis response regulator CheY</fullName>
    </submittedName>
</protein>
<dbReference type="EMBL" id="JACPSX010000213">
    <property type="protein sequence ID" value="MBI3015579.1"/>
    <property type="molecule type" value="Genomic_DNA"/>
</dbReference>
<dbReference type="PROSITE" id="PS50110">
    <property type="entry name" value="RESPONSE_REGULATORY"/>
    <property type="match status" value="1"/>
</dbReference>
<evidence type="ECO:0000259" key="3">
    <source>
        <dbReference type="PROSITE" id="PS50110"/>
    </source>
</evidence>
<dbReference type="SMART" id="SM00448">
    <property type="entry name" value="REC"/>
    <property type="match status" value="1"/>
</dbReference>
<name>A0A932M1J3_UNCTE</name>
<dbReference type="InterPro" id="IPR011006">
    <property type="entry name" value="CheY-like_superfamily"/>
</dbReference>
<dbReference type="PANTHER" id="PTHR44591">
    <property type="entry name" value="STRESS RESPONSE REGULATOR PROTEIN 1"/>
    <property type="match status" value="1"/>
</dbReference>
<evidence type="ECO:0000313" key="5">
    <source>
        <dbReference type="Proteomes" id="UP000741360"/>
    </source>
</evidence>
<dbReference type="Pfam" id="PF00072">
    <property type="entry name" value="Response_reg"/>
    <property type="match status" value="1"/>
</dbReference>
<accession>A0A932M1J3</accession>
<dbReference type="InterPro" id="IPR001789">
    <property type="entry name" value="Sig_transdc_resp-reg_receiver"/>
</dbReference>
<dbReference type="InterPro" id="IPR050595">
    <property type="entry name" value="Bact_response_regulator"/>
</dbReference>
<evidence type="ECO:0000313" key="4">
    <source>
        <dbReference type="EMBL" id="MBI3015579.1"/>
    </source>
</evidence>
<reference evidence="4" key="1">
    <citation type="submission" date="2020-07" db="EMBL/GenBank/DDBJ databases">
        <title>Huge and variable diversity of episymbiotic CPR bacteria and DPANN archaea in groundwater ecosystems.</title>
        <authorList>
            <person name="He C.Y."/>
            <person name="Keren R."/>
            <person name="Whittaker M."/>
            <person name="Farag I.F."/>
            <person name="Doudna J."/>
            <person name="Cate J.H.D."/>
            <person name="Banfield J.F."/>
        </authorList>
    </citation>
    <scope>NUCLEOTIDE SEQUENCE</scope>
    <source>
        <strain evidence="4">NC_groundwater_717_Ag_S-0.2um_59_8</strain>
    </source>
</reference>
<dbReference type="SUPFAM" id="SSF52172">
    <property type="entry name" value="CheY-like"/>
    <property type="match status" value="1"/>
</dbReference>
<comment type="caution">
    <text evidence="4">The sequence shown here is derived from an EMBL/GenBank/DDBJ whole genome shotgun (WGS) entry which is preliminary data.</text>
</comment>
<proteinExistence type="predicted"/>